<protein>
    <recommendedName>
        <fullName evidence="5">3-hydroxyacyl-CoA dehydrogenase NAD binding domain-containing protein</fullName>
    </recommendedName>
</protein>
<feature type="non-terminal residue" evidence="4">
    <location>
        <position position="264"/>
    </location>
</feature>
<dbReference type="Pfam" id="PF02737">
    <property type="entry name" value="3HCDH_N"/>
    <property type="match status" value="2"/>
</dbReference>
<evidence type="ECO:0000256" key="1">
    <source>
        <dbReference type="ARBA" id="ARBA00023002"/>
    </source>
</evidence>
<dbReference type="PANTHER" id="PTHR48075">
    <property type="entry name" value="3-HYDROXYACYL-COA DEHYDROGENASE FAMILY PROTEIN"/>
    <property type="match status" value="1"/>
</dbReference>
<evidence type="ECO:0000259" key="2">
    <source>
        <dbReference type="Pfam" id="PF00725"/>
    </source>
</evidence>
<dbReference type="Pfam" id="PF00725">
    <property type="entry name" value="3HCDH"/>
    <property type="match status" value="1"/>
</dbReference>
<organism evidence="4">
    <name type="scientific">marine metagenome</name>
    <dbReference type="NCBI Taxonomy" id="408172"/>
    <lineage>
        <taxon>unclassified sequences</taxon>
        <taxon>metagenomes</taxon>
        <taxon>ecological metagenomes</taxon>
    </lineage>
</organism>
<proteinExistence type="predicted"/>
<dbReference type="PIRSF" id="PIRSF000105">
    <property type="entry name" value="HCDH"/>
    <property type="match status" value="1"/>
</dbReference>
<dbReference type="SUPFAM" id="SSF51735">
    <property type="entry name" value="NAD(P)-binding Rossmann-fold domains"/>
    <property type="match status" value="1"/>
</dbReference>
<gene>
    <name evidence="4" type="ORF">METZ01_LOCUS297146</name>
</gene>
<evidence type="ECO:0000313" key="4">
    <source>
        <dbReference type="EMBL" id="SVC44292.1"/>
    </source>
</evidence>
<dbReference type="Gene3D" id="3.40.50.720">
    <property type="entry name" value="NAD(P)-binding Rossmann-like Domain"/>
    <property type="match status" value="2"/>
</dbReference>
<dbReference type="GO" id="GO:0070403">
    <property type="term" value="F:NAD+ binding"/>
    <property type="evidence" value="ECO:0007669"/>
    <property type="project" value="InterPro"/>
</dbReference>
<dbReference type="AlphaFoldDB" id="A0A382MA81"/>
<dbReference type="InterPro" id="IPR008927">
    <property type="entry name" value="6-PGluconate_DH-like_C_sf"/>
</dbReference>
<sequence length="264" mass="28270">MIESAGVIGAGVMGKGIARHLSNAGCKVALIDSDPAQLAKAEAELGDTDITLSDELQDCQSADFVIEAVIEELAIKQNLLATLSRLSEATIIASNTSSLLIRDLATNVTVPSRFLGVHYNNPADFNPIVEVIPTDYTHPKITDHIQDWYSQNGKQTVRCKDTSGFILNRQSLPYMNEAIRCLDSASQGAIDVIALSELGVGLGPFAVMNLVGLKVMAAASLNLESLGEGYKAAQALQEEVTADNPEWEIETDVDLSGVDVERIK</sequence>
<dbReference type="SUPFAM" id="SSF48179">
    <property type="entry name" value="6-phosphogluconate dehydrogenase C-terminal domain-like"/>
    <property type="match status" value="1"/>
</dbReference>
<dbReference type="PANTHER" id="PTHR48075:SF5">
    <property type="entry name" value="3-HYDROXYBUTYRYL-COA DEHYDROGENASE"/>
    <property type="match status" value="1"/>
</dbReference>
<feature type="domain" description="3-hydroxyacyl-CoA dehydrogenase NAD binding" evidence="3">
    <location>
        <begin position="49"/>
        <end position="162"/>
    </location>
</feature>
<evidence type="ECO:0000259" key="3">
    <source>
        <dbReference type="Pfam" id="PF02737"/>
    </source>
</evidence>
<feature type="domain" description="3-hydroxyacyl-CoA dehydrogenase NAD binding" evidence="3">
    <location>
        <begin position="5"/>
        <end position="45"/>
    </location>
</feature>
<name>A0A382MA81_9ZZZZ</name>
<feature type="domain" description="3-hydroxyacyl-CoA dehydrogenase C-terminal" evidence="2">
    <location>
        <begin position="164"/>
        <end position="238"/>
    </location>
</feature>
<dbReference type="GO" id="GO:0006631">
    <property type="term" value="P:fatty acid metabolic process"/>
    <property type="evidence" value="ECO:0007669"/>
    <property type="project" value="InterPro"/>
</dbReference>
<dbReference type="InterPro" id="IPR006108">
    <property type="entry name" value="3HC_DH_C"/>
</dbReference>
<dbReference type="InterPro" id="IPR022694">
    <property type="entry name" value="3-OHacyl-CoA_DH"/>
</dbReference>
<dbReference type="InterPro" id="IPR013328">
    <property type="entry name" value="6PGD_dom2"/>
</dbReference>
<dbReference type="InterPro" id="IPR036291">
    <property type="entry name" value="NAD(P)-bd_dom_sf"/>
</dbReference>
<dbReference type="Gene3D" id="1.10.1040.10">
    <property type="entry name" value="N-(1-d-carboxylethyl)-l-norvaline Dehydrogenase, domain 2"/>
    <property type="match status" value="1"/>
</dbReference>
<accession>A0A382MA81</accession>
<dbReference type="GO" id="GO:0016616">
    <property type="term" value="F:oxidoreductase activity, acting on the CH-OH group of donors, NAD or NADP as acceptor"/>
    <property type="evidence" value="ECO:0007669"/>
    <property type="project" value="InterPro"/>
</dbReference>
<dbReference type="InterPro" id="IPR006176">
    <property type="entry name" value="3-OHacyl-CoA_DH_NAD-bd"/>
</dbReference>
<keyword evidence="1" id="KW-0560">Oxidoreductase</keyword>
<reference evidence="4" key="1">
    <citation type="submission" date="2018-05" db="EMBL/GenBank/DDBJ databases">
        <authorList>
            <person name="Lanie J.A."/>
            <person name="Ng W.-L."/>
            <person name="Kazmierczak K.M."/>
            <person name="Andrzejewski T.M."/>
            <person name="Davidsen T.M."/>
            <person name="Wayne K.J."/>
            <person name="Tettelin H."/>
            <person name="Glass J.I."/>
            <person name="Rusch D."/>
            <person name="Podicherti R."/>
            <person name="Tsui H.-C.T."/>
            <person name="Winkler M.E."/>
        </authorList>
    </citation>
    <scope>NUCLEOTIDE SEQUENCE</scope>
</reference>
<dbReference type="EMBL" id="UINC01091487">
    <property type="protein sequence ID" value="SVC44292.1"/>
    <property type="molecule type" value="Genomic_DNA"/>
</dbReference>
<evidence type="ECO:0008006" key="5">
    <source>
        <dbReference type="Google" id="ProtNLM"/>
    </source>
</evidence>